<reference evidence="3 4" key="1">
    <citation type="submission" date="2022-04" db="EMBL/GenBank/DDBJ databases">
        <title>Roseobacter sp. WL0113 is a bacterium isolated from neritic sediment.</title>
        <authorList>
            <person name="Wang L."/>
            <person name="He W."/>
            <person name="Zhang D.-F."/>
        </authorList>
    </citation>
    <scope>NUCLEOTIDE SEQUENCE [LARGE SCALE GENOMIC DNA]</scope>
    <source>
        <strain evidence="3 4">WL0113</strain>
    </source>
</reference>
<dbReference type="InterPro" id="IPR020845">
    <property type="entry name" value="AMP-binding_CS"/>
</dbReference>
<dbReference type="InterPro" id="IPR050237">
    <property type="entry name" value="ATP-dep_AMP-bd_enzyme"/>
</dbReference>
<dbReference type="PROSITE" id="PS00455">
    <property type="entry name" value="AMP_BINDING"/>
    <property type="match status" value="1"/>
</dbReference>
<evidence type="ECO:0000313" key="3">
    <source>
        <dbReference type="EMBL" id="MCV3274107.1"/>
    </source>
</evidence>
<dbReference type="Pfam" id="PF00501">
    <property type="entry name" value="AMP-binding"/>
    <property type="match status" value="1"/>
</dbReference>
<dbReference type="RefSeq" id="WP_263846311.1">
    <property type="nucleotide sequence ID" value="NZ_JALIEB010000028.1"/>
</dbReference>
<dbReference type="InterPro" id="IPR042099">
    <property type="entry name" value="ANL_N_sf"/>
</dbReference>
<protein>
    <submittedName>
        <fullName evidence="3">AMP-binding protein</fullName>
    </submittedName>
</protein>
<dbReference type="InterPro" id="IPR000873">
    <property type="entry name" value="AMP-dep_synth/lig_dom"/>
</dbReference>
<evidence type="ECO:0000259" key="2">
    <source>
        <dbReference type="Pfam" id="PF13193"/>
    </source>
</evidence>
<comment type="caution">
    <text evidence="3">The sequence shown here is derived from an EMBL/GenBank/DDBJ whole genome shotgun (WGS) entry which is preliminary data.</text>
</comment>
<name>A0ABT3BKL2_9RHOB</name>
<dbReference type="Pfam" id="PF13193">
    <property type="entry name" value="AMP-binding_C"/>
    <property type="match status" value="1"/>
</dbReference>
<organism evidence="3 4">
    <name type="scientific">Roseobacter sinensis</name>
    <dbReference type="NCBI Taxonomy" id="2931391"/>
    <lineage>
        <taxon>Bacteria</taxon>
        <taxon>Pseudomonadati</taxon>
        <taxon>Pseudomonadota</taxon>
        <taxon>Alphaproteobacteria</taxon>
        <taxon>Rhodobacterales</taxon>
        <taxon>Roseobacteraceae</taxon>
        <taxon>Roseobacter</taxon>
    </lineage>
</organism>
<dbReference type="SUPFAM" id="SSF56801">
    <property type="entry name" value="Acetyl-CoA synthetase-like"/>
    <property type="match status" value="1"/>
</dbReference>
<feature type="domain" description="AMP-binding enzyme C-terminal" evidence="2">
    <location>
        <begin position="417"/>
        <end position="488"/>
    </location>
</feature>
<dbReference type="PANTHER" id="PTHR43767">
    <property type="entry name" value="LONG-CHAIN-FATTY-ACID--COA LIGASE"/>
    <property type="match status" value="1"/>
</dbReference>
<dbReference type="InterPro" id="IPR025110">
    <property type="entry name" value="AMP-bd_C"/>
</dbReference>
<dbReference type="EMBL" id="JALIEB010000028">
    <property type="protein sequence ID" value="MCV3274107.1"/>
    <property type="molecule type" value="Genomic_DNA"/>
</dbReference>
<accession>A0ABT3BKL2</accession>
<gene>
    <name evidence="3" type="ORF">MUB52_21950</name>
</gene>
<sequence length="504" mass="53798">MNLALWLARTAQVAPDRPALFSGRTLVATYGAFDAQARSVAAALTARGVAPGDRVALFMTNCPAYLIAFYGIWCAGAVVVPINAKLHGREAVYILENAGASVVFAGADLAETLAEAGVTAEVIIAPGPAFDTMCTEAPVTAPVPRSPSDIAWLFYTSGTTGKPKGVMMTFRMLTAMSLCYAQDADAVRPEDATLYAAPMSHGAGIYNMMHARAGARHVCPVSGGFDPGEIFDLAAAFDSVQMFAAPTMVKRLTEAGKASGRRGTGLRTIVYAGGPMYNADIIEAVDHFGPIFVQIYGQGECPMGITALSRADVADRTHSKWRARLQSVGRAQSAVEVAIGDAEGRPLPAGAHGEIMVRGDTVMPGYWQNPEATAKALVHGWLMTGDMGFMDADGYVTLQDRSKDMIISGGSNIYPREVEEVLLMDPGVQKVSVVGRPHPDWGEEVVAFVVGQADRARLDQLCLDNIARFKRPKDYIRLDALPKNNYGKVLKTELRALLERAPAG</sequence>
<keyword evidence="4" id="KW-1185">Reference proteome</keyword>
<dbReference type="Gene3D" id="3.40.50.12780">
    <property type="entry name" value="N-terminal domain of ligase-like"/>
    <property type="match status" value="1"/>
</dbReference>
<evidence type="ECO:0000259" key="1">
    <source>
        <dbReference type="Pfam" id="PF00501"/>
    </source>
</evidence>
<proteinExistence type="predicted"/>
<dbReference type="Proteomes" id="UP001208690">
    <property type="component" value="Unassembled WGS sequence"/>
</dbReference>
<dbReference type="InterPro" id="IPR045851">
    <property type="entry name" value="AMP-bd_C_sf"/>
</dbReference>
<dbReference type="Gene3D" id="3.30.300.30">
    <property type="match status" value="1"/>
</dbReference>
<evidence type="ECO:0000313" key="4">
    <source>
        <dbReference type="Proteomes" id="UP001208690"/>
    </source>
</evidence>
<dbReference type="PANTHER" id="PTHR43767:SF1">
    <property type="entry name" value="NONRIBOSOMAL PEPTIDE SYNTHASE PES1 (EUROFUNG)-RELATED"/>
    <property type="match status" value="1"/>
</dbReference>
<feature type="domain" description="AMP-dependent synthetase/ligase" evidence="1">
    <location>
        <begin position="8"/>
        <end position="367"/>
    </location>
</feature>